<keyword evidence="6 9" id="KW-0472">Membrane</keyword>
<dbReference type="Gene3D" id="2.60.15.10">
    <property type="entry name" value="F0F1 ATP synthase delta/epsilon subunit, N-terminal"/>
    <property type="match status" value="1"/>
</dbReference>
<gene>
    <name evidence="9 12" type="primary">atpC</name>
    <name evidence="12" type="ORF">IAB60_09650</name>
</gene>
<comment type="similarity">
    <text evidence="2 9 10">Belongs to the ATPase epsilon chain family.</text>
</comment>
<evidence type="ECO:0000256" key="6">
    <source>
        <dbReference type="ARBA" id="ARBA00023136"/>
    </source>
</evidence>
<organism evidence="12 13">
    <name type="scientific">Candidatus Caccovicinus merdipullorum</name>
    <dbReference type="NCBI Taxonomy" id="2840724"/>
    <lineage>
        <taxon>Bacteria</taxon>
        <taxon>Bacillati</taxon>
        <taxon>Bacillota</taxon>
        <taxon>Clostridia</taxon>
        <taxon>Eubacteriales</taxon>
        <taxon>Candidatus Caccovicinus</taxon>
    </lineage>
</organism>
<dbReference type="SUPFAM" id="SSF51344">
    <property type="entry name" value="Epsilon subunit of F1F0-ATP synthase N-terminal domain"/>
    <property type="match status" value="1"/>
</dbReference>
<evidence type="ECO:0000313" key="12">
    <source>
        <dbReference type="EMBL" id="HIT42336.1"/>
    </source>
</evidence>
<dbReference type="GO" id="GO:0046933">
    <property type="term" value="F:proton-transporting ATP synthase activity, rotational mechanism"/>
    <property type="evidence" value="ECO:0007669"/>
    <property type="project" value="UniProtKB-UniRule"/>
</dbReference>
<keyword evidence="3 9" id="KW-0813">Transport</keyword>
<keyword evidence="9" id="KW-0375">Hydrogen ion transport</keyword>
<keyword evidence="7 9" id="KW-0139">CF(1)</keyword>
<dbReference type="GO" id="GO:0005524">
    <property type="term" value="F:ATP binding"/>
    <property type="evidence" value="ECO:0007669"/>
    <property type="project" value="UniProtKB-UniRule"/>
</dbReference>
<evidence type="ECO:0000256" key="1">
    <source>
        <dbReference type="ARBA" id="ARBA00004184"/>
    </source>
</evidence>
<dbReference type="CDD" id="cd12152">
    <property type="entry name" value="F1-ATPase_delta"/>
    <property type="match status" value="1"/>
</dbReference>
<dbReference type="Proteomes" id="UP000886860">
    <property type="component" value="Unassembled WGS sequence"/>
</dbReference>
<evidence type="ECO:0000256" key="10">
    <source>
        <dbReference type="RuleBase" id="RU003656"/>
    </source>
</evidence>
<dbReference type="InterPro" id="IPR001469">
    <property type="entry name" value="ATP_synth_F1_dsu/esu"/>
</dbReference>
<name>A0A9D1GK39_9FIRM</name>
<evidence type="ECO:0000256" key="3">
    <source>
        <dbReference type="ARBA" id="ARBA00022448"/>
    </source>
</evidence>
<evidence type="ECO:0000259" key="11">
    <source>
        <dbReference type="Pfam" id="PF02823"/>
    </source>
</evidence>
<evidence type="ECO:0000256" key="2">
    <source>
        <dbReference type="ARBA" id="ARBA00005712"/>
    </source>
</evidence>
<dbReference type="PANTHER" id="PTHR13822:SF10">
    <property type="entry name" value="ATP SYNTHASE EPSILON CHAIN, CHLOROPLASTIC"/>
    <property type="match status" value="1"/>
</dbReference>
<sequence>MAELFTLRVVTPERVFCDEPVKMAELVTTEGQIGIYAGHVPTAAVVSPGILKIHWQDKVREASLMAGFIQILPETVTILAEAAEWPEEIKKQSSSAGGGYSR</sequence>
<feature type="domain" description="ATP synthase F1 complex delta/epsilon subunit N-terminal" evidence="11">
    <location>
        <begin position="5"/>
        <end position="83"/>
    </location>
</feature>
<comment type="subcellular location">
    <subcellularLocation>
        <location evidence="9">Cell membrane</location>
        <topology evidence="9">Peripheral membrane protein</topology>
    </subcellularLocation>
    <subcellularLocation>
        <location evidence="1">Endomembrane system</location>
        <topology evidence="1">Peripheral membrane protein</topology>
    </subcellularLocation>
</comment>
<protein>
    <recommendedName>
        <fullName evidence="9">ATP synthase epsilon chain</fullName>
    </recommendedName>
    <alternativeName>
        <fullName evidence="9">ATP synthase F1 sector epsilon subunit</fullName>
    </alternativeName>
    <alternativeName>
        <fullName evidence="9">F-ATPase epsilon subunit</fullName>
    </alternativeName>
</protein>
<comment type="caution">
    <text evidence="12">The sequence shown here is derived from an EMBL/GenBank/DDBJ whole genome shotgun (WGS) entry which is preliminary data.</text>
</comment>
<evidence type="ECO:0000256" key="8">
    <source>
        <dbReference type="ARBA" id="ARBA00023310"/>
    </source>
</evidence>
<dbReference type="AlphaFoldDB" id="A0A9D1GK39"/>
<dbReference type="GO" id="GO:0012505">
    <property type="term" value="C:endomembrane system"/>
    <property type="evidence" value="ECO:0007669"/>
    <property type="project" value="UniProtKB-SubCell"/>
</dbReference>
<dbReference type="InterPro" id="IPR036771">
    <property type="entry name" value="ATPsynth_dsu/esu_N"/>
</dbReference>
<dbReference type="HAMAP" id="MF_00530">
    <property type="entry name" value="ATP_synth_epsil_bac"/>
    <property type="match status" value="1"/>
</dbReference>
<proteinExistence type="inferred from homology"/>
<evidence type="ECO:0000256" key="4">
    <source>
        <dbReference type="ARBA" id="ARBA00022475"/>
    </source>
</evidence>
<dbReference type="GO" id="GO:0005886">
    <property type="term" value="C:plasma membrane"/>
    <property type="evidence" value="ECO:0007669"/>
    <property type="project" value="UniProtKB-SubCell"/>
</dbReference>
<evidence type="ECO:0000256" key="5">
    <source>
        <dbReference type="ARBA" id="ARBA00023065"/>
    </source>
</evidence>
<evidence type="ECO:0000313" key="13">
    <source>
        <dbReference type="Proteomes" id="UP000886860"/>
    </source>
</evidence>
<dbReference type="PANTHER" id="PTHR13822">
    <property type="entry name" value="ATP SYNTHASE DELTA/EPSILON CHAIN"/>
    <property type="match status" value="1"/>
</dbReference>
<comment type="function">
    <text evidence="9">Produces ATP from ADP in the presence of a proton gradient across the membrane.</text>
</comment>
<reference evidence="12" key="1">
    <citation type="submission" date="2020-10" db="EMBL/GenBank/DDBJ databases">
        <authorList>
            <person name="Gilroy R."/>
        </authorList>
    </citation>
    <scope>NUCLEOTIDE SEQUENCE</scope>
    <source>
        <strain evidence="12">CHK123-3438</strain>
    </source>
</reference>
<keyword evidence="5 9" id="KW-0406">Ion transport</keyword>
<dbReference type="Pfam" id="PF02823">
    <property type="entry name" value="ATP-synt_DE_N"/>
    <property type="match status" value="1"/>
</dbReference>
<accession>A0A9D1GK39</accession>
<dbReference type="NCBIfam" id="TIGR01216">
    <property type="entry name" value="ATP_synt_epsi"/>
    <property type="match status" value="1"/>
</dbReference>
<evidence type="ECO:0000256" key="7">
    <source>
        <dbReference type="ARBA" id="ARBA00023196"/>
    </source>
</evidence>
<keyword evidence="4 9" id="KW-1003">Cell membrane</keyword>
<dbReference type="InterPro" id="IPR020546">
    <property type="entry name" value="ATP_synth_F1_dsu/esu_N"/>
</dbReference>
<evidence type="ECO:0000256" key="9">
    <source>
        <dbReference type="HAMAP-Rule" id="MF_00530"/>
    </source>
</evidence>
<dbReference type="EMBL" id="DVKS01000164">
    <property type="protein sequence ID" value="HIT42336.1"/>
    <property type="molecule type" value="Genomic_DNA"/>
</dbReference>
<dbReference type="GO" id="GO:0045259">
    <property type="term" value="C:proton-transporting ATP synthase complex"/>
    <property type="evidence" value="ECO:0007669"/>
    <property type="project" value="UniProtKB-KW"/>
</dbReference>
<reference evidence="12" key="2">
    <citation type="journal article" date="2021" name="PeerJ">
        <title>Extensive microbial diversity within the chicken gut microbiome revealed by metagenomics and culture.</title>
        <authorList>
            <person name="Gilroy R."/>
            <person name="Ravi A."/>
            <person name="Getino M."/>
            <person name="Pursley I."/>
            <person name="Horton D.L."/>
            <person name="Alikhan N.F."/>
            <person name="Baker D."/>
            <person name="Gharbi K."/>
            <person name="Hall N."/>
            <person name="Watson M."/>
            <person name="Adriaenssens E.M."/>
            <person name="Foster-Nyarko E."/>
            <person name="Jarju S."/>
            <person name="Secka A."/>
            <person name="Antonio M."/>
            <person name="Oren A."/>
            <person name="Chaudhuri R.R."/>
            <person name="La Ragione R."/>
            <person name="Hildebrand F."/>
            <person name="Pallen M.J."/>
        </authorList>
    </citation>
    <scope>NUCLEOTIDE SEQUENCE</scope>
    <source>
        <strain evidence="12">CHK123-3438</strain>
    </source>
</reference>
<keyword evidence="8 9" id="KW-0066">ATP synthesis</keyword>
<comment type="subunit">
    <text evidence="9 10">F-type ATPases have 2 components, CF(1) - the catalytic core - and CF(0) - the membrane proton channel. CF(1) has five subunits: alpha(3), beta(3), gamma(1), delta(1), epsilon(1). CF(0) has three main subunits: a, b and c.</text>
</comment>